<sequence length="762" mass="82891">MRNNYLIILKLTLAILIFTSTVIAQKSNNYWKPISAEKVESSEREFRKTIPNQSYYYQLDVRAIKEVLQNAPQRVSGNVNSNIVINLPNSSGGFDNFKVMEASVLHEELQLKYPSIKSYVGQGVDHPSLFVRLSISDFGLHTMTLGGNAGAQYIDPYSKHGDIYIVYAKRNLSELDNPHVCEVEDELQGFNRSEIVNLEQARNANDGRLREYRLALACTEEYAAFHVNRAGLSAATDIEKKAAVLAAMNVTMTRVNGIYERDLSLTMTIIPNNDIIIFLSNDPFDNNNAGVLINQSQAVIDSNIGNTNYDIGHTLSTGGGGLASLNVPCVNGQKARGITGLPQPVGDPFDIDFVAHEMGHQFGSTHTFNGNEGFCGSVGQRTANSAYEPGSGTTIMAYAGICGSQNIQPLSDAYFHQRSLELIWANISAGNSSTCPVQTLSGNSVPSANAGANYTIPVGTPYKLNGLSSDPDGTATHTYTWEQYDLGPAAGMPSETATEGPLVRSFEGSNSPTRFVPRLSDVLQNGGTSTNWEKLTLVSRQINYRLTVRDNDLRGGQIAVDNMIITTNTGAAFFKVTSQNTTGLILEGGTSQTVTWDVAGTAGSGINVSNVNILLSSNGGLSFDTVLVSNTPNDGSQTVMLPQIDATNCRIMVEAVGNIFYNVNTRDFEIQAQLSVNENQFSNLKIYPNPTIDKVNISFEPKSNEKIVLEVYDIRGRAILSKTYQSNGRFEETLTLDNAQSGMYLLSITNGNQKVTKKIIVD</sequence>
<dbReference type="RefSeq" id="WP_140989287.1">
    <property type="nucleotide sequence ID" value="NZ_VHIQ01000002.1"/>
</dbReference>
<dbReference type="EMBL" id="VHIQ01000002">
    <property type="protein sequence ID" value="TPV34865.1"/>
    <property type="molecule type" value="Genomic_DNA"/>
</dbReference>
<dbReference type="InterPro" id="IPR026444">
    <property type="entry name" value="Secre_tail"/>
</dbReference>
<evidence type="ECO:0000313" key="4">
    <source>
        <dbReference type="Proteomes" id="UP000317332"/>
    </source>
</evidence>
<dbReference type="NCBIfam" id="TIGR04183">
    <property type="entry name" value="Por_Secre_tail"/>
    <property type="match status" value="1"/>
</dbReference>
<accession>A0A506PNR3</accession>
<gene>
    <name evidence="3" type="ORF">FJ651_04850</name>
</gene>
<name>A0A506PNR3_9FLAO</name>
<keyword evidence="4" id="KW-1185">Reference proteome</keyword>
<reference evidence="3 4" key="1">
    <citation type="submission" date="2019-06" db="EMBL/GenBank/DDBJ databases">
        <title>Flavobacteriaceae Paucihalobacterium erythroidium CWB-1, complete genome.</title>
        <authorList>
            <person name="Wu S."/>
        </authorList>
    </citation>
    <scope>NUCLEOTIDE SEQUENCE [LARGE SCALE GENOMIC DNA]</scope>
    <source>
        <strain evidence="3 4">CWB-1</strain>
    </source>
</reference>
<evidence type="ECO:0000313" key="3">
    <source>
        <dbReference type="EMBL" id="TPV34865.1"/>
    </source>
</evidence>
<protein>
    <submittedName>
        <fullName evidence="3">T9SS type A sorting domain-containing protein</fullName>
    </submittedName>
</protein>
<dbReference type="Gene3D" id="3.40.390.10">
    <property type="entry name" value="Collagenase (Catalytic Domain)"/>
    <property type="match status" value="1"/>
</dbReference>
<feature type="domain" description="Secretion system C-terminal sorting" evidence="2">
    <location>
        <begin position="686"/>
        <end position="761"/>
    </location>
</feature>
<comment type="caution">
    <text evidence="3">The sequence shown here is derived from an EMBL/GenBank/DDBJ whole genome shotgun (WGS) entry which is preliminary data.</text>
</comment>
<dbReference type="Proteomes" id="UP000317332">
    <property type="component" value="Unassembled WGS sequence"/>
</dbReference>
<dbReference type="AlphaFoldDB" id="A0A506PNR3"/>
<dbReference type="SUPFAM" id="SSF55486">
    <property type="entry name" value="Metalloproteases ('zincins'), catalytic domain"/>
    <property type="match status" value="1"/>
</dbReference>
<dbReference type="Pfam" id="PF18962">
    <property type="entry name" value="Por_Secre_tail"/>
    <property type="match status" value="1"/>
</dbReference>
<evidence type="ECO:0000256" key="1">
    <source>
        <dbReference type="ARBA" id="ARBA00022729"/>
    </source>
</evidence>
<proteinExistence type="predicted"/>
<evidence type="ECO:0000259" key="2">
    <source>
        <dbReference type="Pfam" id="PF18962"/>
    </source>
</evidence>
<keyword evidence="1" id="KW-0732">Signal</keyword>
<dbReference type="GO" id="GO:0008237">
    <property type="term" value="F:metallopeptidase activity"/>
    <property type="evidence" value="ECO:0007669"/>
    <property type="project" value="InterPro"/>
</dbReference>
<dbReference type="InterPro" id="IPR024079">
    <property type="entry name" value="MetalloPept_cat_dom_sf"/>
</dbReference>
<dbReference type="Pfam" id="PF13582">
    <property type="entry name" value="Reprolysin_3"/>
    <property type="match status" value="1"/>
</dbReference>
<organism evidence="3 4">
    <name type="scientific">Paucihalobacter ruber</name>
    <dbReference type="NCBI Taxonomy" id="2567861"/>
    <lineage>
        <taxon>Bacteria</taxon>
        <taxon>Pseudomonadati</taxon>
        <taxon>Bacteroidota</taxon>
        <taxon>Flavobacteriia</taxon>
        <taxon>Flavobacteriales</taxon>
        <taxon>Flavobacteriaceae</taxon>
        <taxon>Paucihalobacter</taxon>
    </lineage>
</organism>
<dbReference type="OrthoDB" id="9792152at2"/>